<evidence type="ECO:0000256" key="2">
    <source>
        <dbReference type="ARBA" id="ARBA00022670"/>
    </source>
</evidence>
<dbReference type="GO" id="GO:0006508">
    <property type="term" value="P:proteolysis"/>
    <property type="evidence" value="ECO:0007669"/>
    <property type="project" value="UniProtKB-KW"/>
</dbReference>
<dbReference type="Proteomes" id="UP000176288">
    <property type="component" value="Chromosome"/>
</dbReference>
<evidence type="ECO:0000313" key="6">
    <source>
        <dbReference type="EMBL" id="AOZ73158.1"/>
    </source>
</evidence>
<evidence type="ECO:0000313" key="7">
    <source>
        <dbReference type="Proteomes" id="UP000176288"/>
    </source>
</evidence>
<dbReference type="InterPro" id="IPR051201">
    <property type="entry name" value="Chloro_Bact_Ser_Proteases"/>
</dbReference>
<keyword evidence="2" id="KW-0645">Protease</keyword>
<feature type="compositionally biased region" description="Polar residues" evidence="4">
    <location>
        <begin position="40"/>
        <end position="52"/>
    </location>
</feature>
<dbReference type="RefSeq" id="WP_071164621.1">
    <property type="nucleotide sequence ID" value="NZ_CP017812.1"/>
</dbReference>
<evidence type="ECO:0000256" key="1">
    <source>
        <dbReference type="ARBA" id="ARBA00010541"/>
    </source>
</evidence>
<feature type="compositionally biased region" description="Low complexity" evidence="4">
    <location>
        <begin position="28"/>
        <end position="39"/>
    </location>
</feature>
<dbReference type="Pfam" id="PF13365">
    <property type="entry name" value="Trypsin_2"/>
    <property type="match status" value="1"/>
</dbReference>
<evidence type="ECO:0000256" key="3">
    <source>
        <dbReference type="ARBA" id="ARBA00022801"/>
    </source>
</evidence>
<proteinExistence type="inferred from homology"/>
<dbReference type="PANTHER" id="PTHR43343">
    <property type="entry name" value="PEPTIDASE S12"/>
    <property type="match status" value="1"/>
</dbReference>
<gene>
    <name evidence="6" type="ORF">BK816_07510</name>
</gene>
<feature type="compositionally biased region" description="Polar residues" evidence="4">
    <location>
        <begin position="79"/>
        <end position="114"/>
    </location>
</feature>
<dbReference type="InterPro" id="IPR036034">
    <property type="entry name" value="PDZ_sf"/>
</dbReference>
<dbReference type="OrthoDB" id="9758917at2"/>
<dbReference type="InterPro" id="IPR001940">
    <property type="entry name" value="Peptidase_S1C"/>
</dbReference>
<comment type="similarity">
    <text evidence="1">Belongs to the peptidase S1C family.</text>
</comment>
<dbReference type="SMART" id="SM00228">
    <property type="entry name" value="PDZ"/>
    <property type="match status" value="1"/>
</dbReference>
<keyword evidence="3" id="KW-0378">Hydrolase</keyword>
<dbReference type="GO" id="GO:0004252">
    <property type="term" value="F:serine-type endopeptidase activity"/>
    <property type="evidence" value="ECO:0007669"/>
    <property type="project" value="InterPro"/>
</dbReference>
<evidence type="ECO:0000259" key="5">
    <source>
        <dbReference type="PROSITE" id="PS50106"/>
    </source>
</evidence>
<dbReference type="SUPFAM" id="SSF50156">
    <property type="entry name" value="PDZ domain-like"/>
    <property type="match status" value="1"/>
</dbReference>
<dbReference type="KEGG" id="avu:BK816_07510"/>
<dbReference type="STRING" id="1912795.BK816_07510"/>
<dbReference type="PROSITE" id="PS50106">
    <property type="entry name" value="PDZ"/>
    <property type="match status" value="1"/>
</dbReference>
<feature type="compositionally biased region" description="Low complexity" evidence="4">
    <location>
        <begin position="115"/>
        <end position="132"/>
    </location>
</feature>
<dbReference type="PANTHER" id="PTHR43343:SF3">
    <property type="entry name" value="PROTEASE DO-LIKE 8, CHLOROPLASTIC"/>
    <property type="match status" value="1"/>
</dbReference>
<feature type="region of interest" description="Disordered" evidence="4">
    <location>
        <begin position="1"/>
        <end position="145"/>
    </location>
</feature>
<organism evidence="6 7">
    <name type="scientific">Boudabousia tangfeifanii</name>
    <dbReference type="NCBI Taxonomy" id="1912795"/>
    <lineage>
        <taxon>Bacteria</taxon>
        <taxon>Bacillati</taxon>
        <taxon>Actinomycetota</taxon>
        <taxon>Actinomycetes</taxon>
        <taxon>Actinomycetales</taxon>
        <taxon>Actinomycetaceae</taxon>
        <taxon>Boudabousia</taxon>
    </lineage>
</organism>
<dbReference type="AlphaFoldDB" id="A0A1D9MLP3"/>
<keyword evidence="7" id="KW-1185">Reference proteome</keyword>
<dbReference type="PRINTS" id="PR00834">
    <property type="entry name" value="PROTEASES2C"/>
</dbReference>
<evidence type="ECO:0000256" key="4">
    <source>
        <dbReference type="SAM" id="MobiDB-lite"/>
    </source>
</evidence>
<dbReference type="InterPro" id="IPR001478">
    <property type="entry name" value="PDZ"/>
</dbReference>
<dbReference type="EMBL" id="CP017812">
    <property type="protein sequence ID" value="AOZ73158.1"/>
    <property type="molecule type" value="Genomic_DNA"/>
</dbReference>
<dbReference type="Gene3D" id="2.30.42.10">
    <property type="match status" value="1"/>
</dbReference>
<reference evidence="6 7" key="1">
    <citation type="submission" date="2016-10" db="EMBL/GenBank/DDBJ databases">
        <title>Actinomyces aegypiusis sp. nov., isolated from the Aegypius monachus in Qinghai Tibet Plateau China.</title>
        <authorList>
            <person name="Wang Y."/>
        </authorList>
    </citation>
    <scope>NUCLEOTIDE SEQUENCE [LARGE SCALE GENOMIC DNA]</scope>
    <source>
        <strain evidence="6 7">VUL4_3</strain>
    </source>
</reference>
<accession>A0A1D9MLP3</accession>
<protein>
    <recommendedName>
        <fullName evidence="5">PDZ domain-containing protein</fullName>
    </recommendedName>
</protein>
<feature type="domain" description="PDZ" evidence="5">
    <location>
        <begin position="452"/>
        <end position="550"/>
    </location>
</feature>
<dbReference type="InterPro" id="IPR043504">
    <property type="entry name" value="Peptidase_S1_PA_chymotrypsin"/>
</dbReference>
<feature type="compositionally biased region" description="Polar residues" evidence="4">
    <location>
        <begin position="1"/>
        <end position="20"/>
    </location>
</feature>
<dbReference type="Gene3D" id="2.40.10.10">
    <property type="entry name" value="Trypsin-like serine proteases"/>
    <property type="match status" value="2"/>
</dbReference>
<name>A0A1D9MLP3_9ACTO</name>
<sequence length="564" mass="58267">MNEELNQNGGYRPNESSADTNPYAPPAQGQNQTGNTEQNHSAQAGYQPTQPLNEAGETRFGGNEGSAPMGSGENRNYAPASQNNGYGTRPTSGQGNNDSANNQTVNLNQGQMPTQNQYQANGNYQQNNSNPYAPQNSNPYAPNYGATQGGYRAGAQNGYGNGGTQGAYTSSYAALNVPAREAKKPKVKRPARPVTWRSLTGAMLAAVLLSSGMTVGGLYAGGYLGGNTTFISEGNYSDKTAEVAPVVESQAATADWKAVNQAVGNSVVLIAVKGRGGADTGSGVIIDKDAHILTNYHVVAAAQNGGQMMVTLADSRMYEATVVGVDQSTDLAVIKLVNPPKDLTIARLGNSDNLQVGQQVAAIGAPLGLKSTMTTGIISALDRPTVVQDQNIFDNGGVVTNAIQVDASVNPGNSGGPLFDAQGRVIGINSSIMSLSSGQSQAGSIGLGFAIPVDLARKVAQEIIKSGQVQHALLGIQVAPSGAEVNGTLRTGAVVRKVTRESKFGAAGLRSGDVILSIDGKPVVDNASLVGYARRYSPGDEVTLQVARNGKVLAIKAAMIADNN</sequence>
<dbReference type="Pfam" id="PF13180">
    <property type="entry name" value="PDZ_2"/>
    <property type="match status" value="1"/>
</dbReference>
<dbReference type="SUPFAM" id="SSF50494">
    <property type="entry name" value="Trypsin-like serine proteases"/>
    <property type="match status" value="1"/>
</dbReference>
<dbReference type="InterPro" id="IPR009003">
    <property type="entry name" value="Peptidase_S1_PA"/>
</dbReference>